<feature type="region of interest" description="Disordered" evidence="4">
    <location>
        <begin position="1"/>
        <end position="39"/>
    </location>
</feature>
<evidence type="ECO:0000313" key="5">
    <source>
        <dbReference type="EMBL" id="GAO13387.1"/>
    </source>
</evidence>
<dbReference type="GO" id="GO:0031083">
    <property type="term" value="C:BLOC-1 complex"/>
    <property type="evidence" value="ECO:0007669"/>
    <property type="project" value="InterPro"/>
</dbReference>
<dbReference type="InterPro" id="IPR019487">
    <property type="entry name" value="RAM_signalling_pathway_SOG2"/>
</dbReference>
<dbReference type="GO" id="GO:0016197">
    <property type="term" value="P:endosomal transport"/>
    <property type="evidence" value="ECO:0007669"/>
    <property type="project" value="TreeGrafter"/>
</dbReference>
<reference evidence="6" key="1">
    <citation type="journal article" date="2016" name="Genome Announc.">
        <title>Genome sequence of Ustilaginoidea virens IPU010, a rice pathogenic fungus causing false smut.</title>
        <authorList>
            <person name="Kumagai T."/>
            <person name="Ishii T."/>
            <person name="Terai G."/>
            <person name="Umemura M."/>
            <person name="Machida M."/>
            <person name="Asai K."/>
        </authorList>
    </citation>
    <scope>NUCLEOTIDE SEQUENCE [LARGE SCALE GENOMIC DNA]</scope>
    <source>
        <strain evidence="6">IPU010</strain>
    </source>
</reference>
<proteinExistence type="inferred from homology"/>
<feature type="compositionally biased region" description="Polar residues" evidence="4">
    <location>
        <begin position="384"/>
        <end position="396"/>
    </location>
</feature>
<dbReference type="Pfam" id="PF10428">
    <property type="entry name" value="SOG2"/>
    <property type="match status" value="2"/>
</dbReference>
<dbReference type="AlphaFoldDB" id="A0A1B5KRJ5"/>
<organism evidence="5 6">
    <name type="scientific">Ustilaginoidea virens</name>
    <name type="common">Rice false smut fungus</name>
    <name type="synonym">Villosiclava virens</name>
    <dbReference type="NCBI Taxonomy" id="1159556"/>
    <lineage>
        <taxon>Eukaryota</taxon>
        <taxon>Fungi</taxon>
        <taxon>Dikarya</taxon>
        <taxon>Ascomycota</taxon>
        <taxon>Pezizomycotina</taxon>
        <taxon>Sordariomycetes</taxon>
        <taxon>Hypocreomycetidae</taxon>
        <taxon>Hypocreales</taxon>
        <taxon>Clavicipitaceae</taxon>
        <taxon>Ustilaginoidea</taxon>
    </lineage>
</organism>
<dbReference type="PANTHER" id="PTHR13073:SF0">
    <property type="entry name" value="BIOGENESIS OF LYSOSOME-RELATED ORGANELLES COMPLEX 1 SUBUNIT 1"/>
    <property type="match status" value="1"/>
</dbReference>
<dbReference type="EMBL" id="BBTG02000005">
    <property type="protein sequence ID" value="GAO13387.1"/>
    <property type="molecule type" value="Genomic_DNA"/>
</dbReference>
<sequence>MGSLQVLKFEGNPISFPPKDAIRPASGSPPNDSISRETEVTEVAVTALLKKFLRHYATTGRMEGDATGDESSEGGFEAPRFPLKRAASGRFPIKVNGADVPDRRSPNGAARPPPIPTRSHYRGLSQQNTAVRRPGVMPLTIGSVNERLRSNSETLLRTDRGTEGRSRRMGIVSRKTSDLGTLDEIEANNRFSHYRGLSHGSAMQGTPPGPKSPTTTNEQYLQRPIYVRRLSVLPERRRESKVYDPVVEAAKGILYSVFQIHPIIQMLMTLTSDGSTKRSSLEIVVYNTNSHVEELEQEIQRHDTVLLENEESSVRENENVYRACHTLVSAYGHVCTLLADNIDTFVNNGDARYIRTLLMLLYNSIMELRVTLASVTSRRPDFQPATNQAIPDTSETIKPFQREPFVTPTADRSGIPRSHNGATSQNLAKLRVATDVPIQHHASGSSRTARLASATPRSGESFSSLSSRDVSTDYTGEDAQFDKVFLSLQKSSDVVLRTLPNFHVQLQGGLRAAMQQRVPLALVHDWKQLIAVCGNAIQQTEVLRSKLSLIKLKDPSVRSRPAFWTMCRNFVDTWASFVEKIKYCFNSISLPPDTRTKLKPIQLSMKETSIIMTQSPWHHLLRSNGPDGSLSETQRHVAEARAAVVASIGNLVDSQLQSRAAILHENAAALAKQERDVLRASEALRREREKLAREADGAARRVKELGNVQNWAEVLERGFLVLEETVRLANANGCRAGSSCSECGASSASEDQEQDYGKGMMDVDVDLANSLHRENGVTNLEGKGPGRGEGEQVLGPGVRADAGADADADADADAGPGLDVDSGVATGDRGTSAWSDASRSLKEAGSGREKGSETASFVD</sequence>
<keyword evidence="3" id="KW-0175">Coiled coil</keyword>
<dbReference type="InterPro" id="IPR009395">
    <property type="entry name" value="BLOC1S1"/>
</dbReference>
<feature type="region of interest" description="Disordered" evidence="4">
    <location>
        <begin position="198"/>
        <end position="217"/>
    </location>
</feature>
<dbReference type="Pfam" id="PF06320">
    <property type="entry name" value="GCN5L1"/>
    <property type="match status" value="1"/>
</dbReference>
<evidence type="ECO:0000256" key="1">
    <source>
        <dbReference type="ARBA" id="ARBA00007133"/>
    </source>
</evidence>
<evidence type="ECO:0000256" key="2">
    <source>
        <dbReference type="ARBA" id="ARBA00019577"/>
    </source>
</evidence>
<evidence type="ECO:0000256" key="4">
    <source>
        <dbReference type="SAM" id="MobiDB-lite"/>
    </source>
</evidence>
<evidence type="ECO:0000256" key="3">
    <source>
        <dbReference type="SAM" id="Coils"/>
    </source>
</evidence>
<gene>
    <name evidence="5" type="ORF">UVI_02013960</name>
</gene>
<feature type="coiled-coil region" evidence="3">
    <location>
        <begin position="670"/>
        <end position="701"/>
    </location>
</feature>
<feature type="compositionally biased region" description="Basic and acidic residues" evidence="4">
    <location>
        <begin position="839"/>
        <end position="852"/>
    </location>
</feature>
<name>A0A1B5KRJ5_USTVR</name>
<dbReference type="PANTHER" id="PTHR13073">
    <property type="entry name" value="BLOC-1 COMPLEX SUBUNIT 1"/>
    <property type="match status" value="1"/>
</dbReference>
<comment type="similarity">
    <text evidence="1">Belongs to the BLOC1S1 family.</text>
</comment>
<feature type="region of interest" description="Disordered" evidence="4">
    <location>
        <begin position="438"/>
        <end position="471"/>
    </location>
</feature>
<feature type="compositionally biased region" description="Low complexity" evidence="4">
    <location>
        <begin position="458"/>
        <end position="467"/>
    </location>
</feature>
<feature type="region of interest" description="Disordered" evidence="4">
    <location>
        <begin position="381"/>
        <end position="424"/>
    </location>
</feature>
<feature type="region of interest" description="Disordered" evidence="4">
    <location>
        <begin position="62"/>
        <end position="132"/>
    </location>
</feature>
<accession>A0A1B5KRJ5</accession>
<feature type="region of interest" description="Disordered" evidence="4">
    <location>
        <begin position="776"/>
        <end position="859"/>
    </location>
</feature>
<comment type="caution">
    <text evidence="5">The sequence shown here is derived from an EMBL/GenBank/DDBJ whole genome shotgun (WGS) entry which is preliminary data.</text>
</comment>
<evidence type="ECO:0000313" key="6">
    <source>
        <dbReference type="Proteomes" id="UP000054053"/>
    </source>
</evidence>
<protein>
    <recommendedName>
        <fullName evidence="2">Biogenesis of lysosome-related organelles complex 1 subunit 1</fullName>
    </recommendedName>
</protein>
<dbReference type="Proteomes" id="UP000054053">
    <property type="component" value="Unassembled WGS sequence"/>
</dbReference>